<dbReference type="SUPFAM" id="SSF144232">
    <property type="entry name" value="HIT/MYND zinc finger-like"/>
    <property type="match status" value="1"/>
</dbReference>
<evidence type="ECO:0000256" key="4">
    <source>
        <dbReference type="PROSITE-ProRule" id="PRU00134"/>
    </source>
</evidence>
<dbReference type="InterPro" id="IPR002893">
    <property type="entry name" value="Znf_MYND"/>
</dbReference>
<keyword evidence="3" id="KW-0862">Zinc</keyword>
<evidence type="ECO:0000256" key="1">
    <source>
        <dbReference type="ARBA" id="ARBA00022723"/>
    </source>
</evidence>
<feature type="domain" description="MYND-type" evidence="5">
    <location>
        <begin position="40"/>
        <end position="81"/>
    </location>
</feature>
<name>A0ABP1CU23_9APHY</name>
<reference evidence="7" key="1">
    <citation type="submission" date="2024-04" db="EMBL/GenBank/DDBJ databases">
        <authorList>
            <person name="Shaw F."/>
            <person name="Minotto A."/>
        </authorList>
    </citation>
    <scope>NUCLEOTIDE SEQUENCE [LARGE SCALE GENOMIC DNA]</scope>
</reference>
<proteinExistence type="predicted"/>
<keyword evidence="7" id="KW-1185">Reference proteome</keyword>
<dbReference type="Pfam" id="PF01753">
    <property type="entry name" value="zf-MYND"/>
    <property type="match status" value="1"/>
</dbReference>
<dbReference type="PROSITE" id="PS50865">
    <property type="entry name" value="ZF_MYND_2"/>
    <property type="match status" value="1"/>
</dbReference>
<evidence type="ECO:0000259" key="5">
    <source>
        <dbReference type="PROSITE" id="PS50865"/>
    </source>
</evidence>
<evidence type="ECO:0000256" key="3">
    <source>
        <dbReference type="ARBA" id="ARBA00022833"/>
    </source>
</evidence>
<protein>
    <recommendedName>
        <fullName evidence="5">MYND-type domain-containing protein</fullName>
    </recommendedName>
</protein>
<evidence type="ECO:0000256" key="2">
    <source>
        <dbReference type="ARBA" id="ARBA00022771"/>
    </source>
</evidence>
<dbReference type="Proteomes" id="UP001497453">
    <property type="component" value="Chromosome 11"/>
</dbReference>
<keyword evidence="2 4" id="KW-0863">Zinc-finger</keyword>
<dbReference type="EMBL" id="OZ037954">
    <property type="protein sequence ID" value="CAL1699176.1"/>
    <property type="molecule type" value="Genomic_DNA"/>
</dbReference>
<sequence length="254" mass="29071">MDTLENSMASLDLSMDSLEASMDKLKLHRWSTYGMVFCKRAECPNSKVSGVQMSACSKCLRVAYCSKECQASDWDRHKPECQILNRRRKDPTSTGGAPATQVSEELGAFRKRFQPTIFLAALNAFSVSSPGPVGWRDHAFYIDLERLPAPTPESRPWSRFRLHEANILPLPERTEGSQDHYDVWKERRDARMNEREKDGLCVISIFITCKWAGSDLLHPFDLLYPMDTPLRLNQERVGNWLSMLRGLIELQCGR</sequence>
<dbReference type="Gene3D" id="6.10.140.2220">
    <property type="match status" value="1"/>
</dbReference>
<evidence type="ECO:0000313" key="7">
    <source>
        <dbReference type="Proteomes" id="UP001497453"/>
    </source>
</evidence>
<evidence type="ECO:0000313" key="6">
    <source>
        <dbReference type="EMBL" id="CAL1699176.1"/>
    </source>
</evidence>
<accession>A0ABP1CU23</accession>
<gene>
    <name evidence="6" type="ORF">GFSPODELE1_LOCUS2539</name>
</gene>
<organism evidence="6 7">
    <name type="scientific">Somion occarium</name>
    <dbReference type="NCBI Taxonomy" id="3059160"/>
    <lineage>
        <taxon>Eukaryota</taxon>
        <taxon>Fungi</taxon>
        <taxon>Dikarya</taxon>
        <taxon>Basidiomycota</taxon>
        <taxon>Agaricomycotina</taxon>
        <taxon>Agaricomycetes</taxon>
        <taxon>Polyporales</taxon>
        <taxon>Cerrenaceae</taxon>
        <taxon>Somion</taxon>
    </lineage>
</organism>
<keyword evidence="1" id="KW-0479">Metal-binding</keyword>